<name>A0AC60PS50_IXOPE</name>
<organism evidence="1 2">
    <name type="scientific">Ixodes persulcatus</name>
    <name type="common">Taiga tick</name>
    <dbReference type="NCBI Taxonomy" id="34615"/>
    <lineage>
        <taxon>Eukaryota</taxon>
        <taxon>Metazoa</taxon>
        <taxon>Ecdysozoa</taxon>
        <taxon>Arthropoda</taxon>
        <taxon>Chelicerata</taxon>
        <taxon>Arachnida</taxon>
        <taxon>Acari</taxon>
        <taxon>Parasitiformes</taxon>
        <taxon>Ixodida</taxon>
        <taxon>Ixodoidea</taxon>
        <taxon>Ixodidae</taxon>
        <taxon>Ixodinae</taxon>
        <taxon>Ixodes</taxon>
    </lineage>
</organism>
<evidence type="ECO:0000313" key="2">
    <source>
        <dbReference type="Proteomes" id="UP000805193"/>
    </source>
</evidence>
<keyword evidence="2" id="KW-1185">Reference proteome</keyword>
<gene>
    <name evidence="1" type="ORF">HPB47_000564</name>
</gene>
<dbReference type="EMBL" id="JABSTQ010010068">
    <property type="protein sequence ID" value="KAG0423664.1"/>
    <property type="molecule type" value="Genomic_DNA"/>
</dbReference>
<protein>
    <submittedName>
        <fullName evidence="1">Uncharacterized protein</fullName>
    </submittedName>
</protein>
<comment type="caution">
    <text evidence="1">The sequence shown here is derived from an EMBL/GenBank/DDBJ whole genome shotgun (WGS) entry which is preliminary data.</text>
</comment>
<accession>A0AC60PS50</accession>
<feature type="non-terminal residue" evidence="1">
    <location>
        <position position="463"/>
    </location>
</feature>
<sequence>MSFARPLRISRLSRMDPQCFGGTGQNLFPELSSGLQLENQELWRGFAESSHCEREIPEAVAKRLTLFQQTLLVQALRPDRLVSALTLFVSRVLGLRELSPQALNFQRLHAAESGAAEPILVVTSPSVDASQELLDVANAVRGPNKYRQVSMGQGQMDLALEYLKTCAQEGSWLCLTNLHLVSGWLPRLVKEIAALRPHQDFRLWLTTEAHPKFSSVLLELCLKVAYEAPPGVKRNLQRTYSGWTPQTISVHGNLLCSQAYFVLAWFHAIVQERRTYIPQGWTKFYEFSLADLKAGADIVDRLCRKESGTVEWEFLRGLFETAVYGGRVDNPFDMRVLRSYLGQFFVTLPSSRGLRGPRGTWLPASPSPPLPTTSGSPERKPQKACPSRKVHLKVIEQMADEDSPAYFGLPSNIDRSVQRTLRRPGRLSAEDAGEAVRGRGEAGRPGLELRAVSRPQPLEEAQP</sequence>
<proteinExistence type="predicted"/>
<reference evidence="1 2" key="1">
    <citation type="journal article" date="2020" name="Cell">
        <title>Large-Scale Comparative Analyses of Tick Genomes Elucidate Their Genetic Diversity and Vector Capacities.</title>
        <authorList>
            <consortium name="Tick Genome and Microbiome Consortium (TIGMIC)"/>
            <person name="Jia N."/>
            <person name="Wang J."/>
            <person name="Shi W."/>
            <person name="Du L."/>
            <person name="Sun Y."/>
            <person name="Zhan W."/>
            <person name="Jiang J.F."/>
            <person name="Wang Q."/>
            <person name="Zhang B."/>
            <person name="Ji P."/>
            <person name="Bell-Sakyi L."/>
            <person name="Cui X.M."/>
            <person name="Yuan T.T."/>
            <person name="Jiang B.G."/>
            <person name="Yang W.F."/>
            <person name="Lam T.T."/>
            <person name="Chang Q.C."/>
            <person name="Ding S.J."/>
            <person name="Wang X.J."/>
            <person name="Zhu J.G."/>
            <person name="Ruan X.D."/>
            <person name="Zhao L."/>
            <person name="Wei J.T."/>
            <person name="Ye R.Z."/>
            <person name="Que T.C."/>
            <person name="Du C.H."/>
            <person name="Zhou Y.H."/>
            <person name="Cheng J.X."/>
            <person name="Dai P.F."/>
            <person name="Guo W.B."/>
            <person name="Han X.H."/>
            <person name="Huang E.J."/>
            <person name="Li L.F."/>
            <person name="Wei W."/>
            <person name="Gao Y.C."/>
            <person name="Liu J.Z."/>
            <person name="Shao H.Z."/>
            <person name="Wang X."/>
            <person name="Wang C.C."/>
            <person name="Yang T.C."/>
            <person name="Huo Q.B."/>
            <person name="Li W."/>
            <person name="Chen H.Y."/>
            <person name="Chen S.E."/>
            <person name="Zhou L.G."/>
            <person name="Ni X.B."/>
            <person name="Tian J.H."/>
            <person name="Sheng Y."/>
            <person name="Liu T."/>
            <person name="Pan Y.S."/>
            <person name="Xia L.Y."/>
            <person name="Li J."/>
            <person name="Zhao F."/>
            <person name="Cao W.C."/>
        </authorList>
    </citation>
    <scope>NUCLEOTIDE SEQUENCE [LARGE SCALE GENOMIC DNA]</scope>
    <source>
        <strain evidence="1">Iper-2018</strain>
    </source>
</reference>
<dbReference type="Proteomes" id="UP000805193">
    <property type="component" value="Unassembled WGS sequence"/>
</dbReference>
<evidence type="ECO:0000313" key="1">
    <source>
        <dbReference type="EMBL" id="KAG0423664.1"/>
    </source>
</evidence>